<evidence type="ECO:0000256" key="3">
    <source>
        <dbReference type="ARBA" id="ARBA00022676"/>
    </source>
</evidence>
<feature type="domain" description="L,D-TPase catalytic" evidence="10">
    <location>
        <begin position="103"/>
        <end position="242"/>
    </location>
</feature>
<dbReference type="FunFam" id="2.40.440.10:FF:000002">
    <property type="entry name" value="L,D-transpeptidase ErfK/SrfK"/>
    <property type="match status" value="1"/>
</dbReference>
<comment type="similarity">
    <text evidence="2">Belongs to the YkuD family.</text>
</comment>
<dbReference type="GO" id="GO:0071555">
    <property type="term" value="P:cell wall organization"/>
    <property type="evidence" value="ECO:0007669"/>
    <property type="project" value="UniProtKB-UniRule"/>
</dbReference>
<dbReference type="PANTHER" id="PTHR30582:SF24">
    <property type="entry name" value="L,D-TRANSPEPTIDASE ERFK_SRFK-RELATED"/>
    <property type="match status" value="1"/>
</dbReference>
<dbReference type="KEGG" id="abaw:D5400_16100"/>
<name>A0A3Q8XQ52_9HYPH</name>
<dbReference type="InterPro" id="IPR050979">
    <property type="entry name" value="LD-transpeptidase"/>
</dbReference>
<evidence type="ECO:0000313" key="11">
    <source>
        <dbReference type="EMBL" id="AZN72589.1"/>
    </source>
</evidence>
<evidence type="ECO:0000256" key="6">
    <source>
        <dbReference type="ARBA" id="ARBA00022960"/>
    </source>
</evidence>
<evidence type="ECO:0000256" key="8">
    <source>
        <dbReference type="ARBA" id="ARBA00023316"/>
    </source>
</evidence>
<gene>
    <name evidence="11" type="ORF">D5400_16100</name>
</gene>
<dbReference type="GO" id="GO:0016757">
    <property type="term" value="F:glycosyltransferase activity"/>
    <property type="evidence" value="ECO:0007669"/>
    <property type="project" value="UniProtKB-KW"/>
</dbReference>
<evidence type="ECO:0000256" key="4">
    <source>
        <dbReference type="ARBA" id="ARBA00022679"/>
    </source>
</evidence>
<dbReference type="InterPro" id="IPR005490">
    <property type="entry name" value="LD_TPept_cat_dom"/>
</dbReference>
<dbReference type="GO" id="GO:0005576">
    <property type="term" value="C:extracellular region"/>
    <property type="evidence" value="ECO:0007669"/>
    <property type="project" value="TreeGrafter"/>
</dbReference>
<dbReference type="RefSeq" id="WP_126010910.1">
    <property type="nucleotide sequence ID" value="NZ_CP032509.1"/>
</dbReference>
<accession>A0A3Q8XQ52</accession>
<dbReference type="PROSITE" id="PS51318">
    <property type="entry name" value="TAT"/>
    <property type="match status" value="1"/>
</dbReference>
<sequence length="253" mass="27765">MARESDINPASEHPEGSKLCCELPRRAFVLGIGALALSGCVSTAQQPSVAVAEPPPPAPKPIVPPMYYAMPHEQFPVPEVDIAQLDQRFWRTEVGYQTDEKPGTLIVDTPGKYLYHVKPQGRATRYGIGVGRDGFAWAGRAIVAYKRKWPRWTPPNSMVARQPELEPYSIANGGMDPGLNNPLGARALYIHENGKDTLYRLHGTPEAHSIGKAVSSGCIRLINQDVIHLHDEVRDGSRIVVIPDPTMEHLLVG</sequence>
<evidence type="ECO:0000313" key="12">
    <source>
        <dbReference type="Proteomes" id="UP000268192"/>
    </source>
</evidence>
<dbReference type="Pfam" id="PF03734">
    <property type="entry name" value="YkuD"/>
    <property type="match status" value="1"/>
</dbReference>
<dbReference type="InterPro" id="IPR038063">
    <property type="entry name" value="Transpep_catalytic_dom"/>
</dbReference>
<dbReference type="UniPathway" id="UPA00219"/>
<proteinExistence type="inferred from homology"/>
<evidence type="ECO:0000259" key="10">
    <source>
        <dbReference type="PROSITE" id="PS52029"/>
    </source>
</evidence>
<reference evidence="11 12" key="1">
    <citation type="submission" date="2018-09" db="EMBL/GenBank/DDBJ databases">
        <title>Marinorhizobium profundi gen. nov., sp. nov., isolated from a deep-sea sediment sample from the New Britain Trench and proposal of Marinorhizobiaceae fam. nov. in the order Rhizobiales of the class Alphaproteobacteria.</title>
        <authorList>
            <person name="Cao J."/>
        </authorList>
    </citation>
    <scope>NUCLEOTIDE SEQUENCE [LARGE SCALE GENOMIC DNA]</scope>
    <source>
        <strain evidence="11 12">WS11</strain>
    </source>
</reference>
<evidence type="ECO:0000256" key="9">
    <source>
        <dbReference type="PROSITE-ProRule" id="PRU01373"/>
    </source>
</evidence>
<evidence type="ECO:0000256" key="1">
    <source>
        <dbReference type="ARBA" id="ARBA00004752"/>
    </source>
</evidence>
<protein>
    <submittedName>
        <fullName evidence="11">L,D-transpeptidase</fullName>
    </submittedName>
</protein>
<keyword evidence="5" id="KW-0378">Hydrolase</keyword>
<dbReference type="PANTHER" id="PTHR30582">
    <property type="entry name" value="L,D-TRANSPEPTIDASE"/>
    <property type="match status" value="1"/>
</dbReference>
<dbReference type="Gene3D" id="2.40.440.10">
    <property type="entry name" value="L,D-transpeptidase catalytic domain-like"/>
    <property type="match status" value="1"/>
</dbReference>
<keyword evidence="6 9" id="KW-0133">Cell shape</keyword>
<dbReference type="PROSITE" id="PS52029">
    <property type="entry name" value="LD_TPASE"/>
    <property type="match status" value="1"/>
</dbReference>
<evidence type="ECO:0000256" key="5">
    <source>
        <dbReference type="ARBA" id="ARBA00022801"/>
    </source>
</evidence>
<evidence type="ECO:0000256" key="2">
    <source>
        <dbReference type="ARBA" id="ARBA00005992"/>
    </source>
</evidence>
<feature type="active site" description="Proton donor/acceptor" evidence="9">
    <location>
        <position position="202"/>
    </location>
</feature>
<dbReference type="GO" id="GO:0018104">
    <property type="term" value="P:peptidoglycan-protein cross-linking"/>
    <property type="evidence" value="ECO:0007669"/>
    <property type="project" value="TreeGrafter"/>
</dbReference>
<dbReference type="CDD" id="cd16913">
    <property type="entry name" value="YkuD_like"/>
    <property type="match status" value="1"/>
</dbReference>
<dbReference type="OrthoDB" id="8478453at2"/>
<dbReference type="InterPro" id="IPR006311">
    <property type="entry name" value="TAT_signal"/>
</dbReference>
<dbReference type="SUPFAM" id="SSF141523">
    <property type="entry name" value="L,D-transpeptidase catalytic domain-like"/>
    <property type="match status" value="1"/>
</dbReference>
<keyword evidence="8 9" id="KW-0961">Cell wall biogenesis/degradation</keyword>
<comment type="pathway">
    <text evidence="1 9">Cell wall biogenesis; peptidoglycan biosynthesis.</text>
</comment>
<dbReference type="GO" id="GO:0008360">
    <property type="term" value="P:regulation of cell shape"/>
    <property type="evidence" value="ECO:0007669"/>
    <property type="project" value="UniProtKB-UniRule"/>
</dbReference>
<keyword evidence="12" id="KW-1185">Reference proteome</keyword>
<dbReference type="EMBL" id="CP032509">
    <property type="protein sequence ID" value="AZN72589.1"/>
    <property type="molecule type" value="Genomic_DNA"/>
</dbReference>
<organism evidence="11 12">
    <name type="scientific">Georhizobium profundi</name>
    <dbReference type="NCBI Taxonomy" id="2341112"/>
    <lineage>
        <taxon>Bacteria</taxon>
        <taxon>Pseudomonadati</taxon>
        <taxon>Pseudomonadota</taxon>
        <taxon>Alphaproteobacteria</taxon>
        <taxon>Hyphomicrobiales</taxon>
        <taxon>Rhizobiaceae</taxon>
        <taxon>Georhizobium</taxon>
    </lineage>
</organism>
<dbReference type="GO" id="GO:0071972">
    <property type="term" value="F:peptidoglycan L,D-transpeptidase activity"/>
    <property type="evidence" value="ECO:0007669"/>
    <property type="project" value="TreeGrafter"/>
</dbReference>
<evidence type="ECO:0000256" key="7">
    <source>
        <dbReference type="ARBA" id="ARBA00022984"/>
    </source>
</evidence>
<feature type="active site" description="Nucleophile" evidence="9">
    <location>
        <position position="218"/>
    </location>
</feature>
<keyword evidence="7 9" id="KW-0573">Peptidoglycan synthesis</keyword>
<dbReference type="Proteomes" id="UP000268192">
    <property type="component" value="Chromosome"/>
</dbReference>
<dbReference type="AlphaFoldDB" id="A0A3Q8XQ52"/>
<keyword evidence="3" id="KW-0328">Glycosyltransferase</keyword>
<keyword evidence="4" id="KW-0808">Transferase</keyword>